<dbReference type="EMBL" id="CP092621">
    <property type="protein sequence ID" value="UMM20454.1"/>
    <property type="molecule type" value="Genomic_DNA"/>
</dbReference>
<dbReference type="Proteomes" id="UP000829354">
    <property type="component" value="Chromosome II"/>
</dbReference>
<reference evidence="1 2" key="1">
    <citation type="submission" date="2022-04" db="EMBL/GenBank/DDBJ databases">
        <title>Chromosome-level reference genomes for two strains of Caenorhabditis briggsae: an improved platform for comparative genomics.</title>
        <authorList>
            <person name="Stevens L."/>
            <person name="Andersen E."/>
        </authorList>
    </citation>
    <scope>NUCLEOTIDE SEQUENCE [LARGE SCALE GENOMIC DNA]</scope>
    <source>
        <strain evidence="1">VX34</strain>
        <tissue evidence="1">Whole-organism</tissue>
    </source>
</reference>
<dbReference type="AlphaFoldDB" id="A0AAE9JAJ2"/>
<name>A0AAE9JAJ2_CAEBR</name>
<evidence type="ECO:0000313" key="2">
    <source>
        <dbReference type="Proteomes" id="UP000829354"/>
    </source>
</evidence>
<sequence length="256" mass="29039">MGSNSTKTAVKEVTRLAVKHITDPIEPDNSSRLHGHFVHRSLQFFELIFLKKIKKVTGVMFIDGTLYFNVDWDSEARNFGKLKFCGKSENSDFDFDVVTKVKKDPKEVEHSGLCGSVRDNPNLRGNGVYQRLFAQANEIEIRNSRAFYAKYKPRMSGNTPSVVASYRVNFGVYRQSNSSQYVQFVPEGIILNQKSISIMERGMNKECQARKLNDPSYKMPTCGIVVQTTETKGTMKKTALENELLLAPNQKDHPKT</sequence>
<accession>A0AAE9JAJ2</accession>
<evidence type="ECO:0000313" key="1">
    <source>
        <dbReference type="EMBL" id="UMM20454.1"/>
    </source>
</evidence>
<protein>
    <submittedName>
        <fullName evidence="1">Uncharacterized protein</fullName>
    </submittedName>
</protein>
<proteinExistence type="predicted"/>
<keyword evidence="2" id="KW-1185">Reference proteome</keyword>
<gene>
    <name evidence="1" type="ORF">L5515_015725</name>
</gene>
<organism evidence="1 2">
    <name type="scientific">Caenorhabditis briggsae</name>
    <dbReference type="NCBI Taxonomy" id="6238"/>
    <lineage>
        <taxon>Eukaryota</taxon>
        <taxon>Metazoa</taxon>
        <taxon>Ecdysozoa</taxon>
        <taxon>Nematoda</taxon>
        <taxon>Chromadorea</taxon>
        <taxon>Rhabditida</taxon>
        <taxon>Rhabditina</taxon>
        <taxon>Rhabditomorpha</taxon>
        <taxon>Rhabditoidea</taxon>
        <taxon>Rhabditidae</taxon>
        <taxon>Peloderinae</taxon>
        <taxon>Caenorhabditis</taxon>
    </lineage>
</organism>